<organism evidence="2 3">
    <name type="scientific">Antrihabitans stalactiti</name>
    <dbReference type="NCBI Taxonomy" id="2584121"/>
    <lineage>
        <taxon>Bacteria</taxon>
        <taxon>Bacillati</taxon>
        <taxon>Actinomycetota</taxon>
        <taxon>Actinomycetes</taxon>
        <taxon>Mycobacteriales</taxon>
        <taxon>Nocardiaceae</taxon>
        <taxon>Antrihabitans</taxon>
    </lineage>
</organism>
<evidence type="ECO:0000256" key="1">
    <source>
        <dbReference type="SAM" id="MobiDB-lite"/>
    </source>
</evidence>
<comment type="caution">
    <text evidence="2">The sequence shown here is derived from an EMBL/GenBank/DDBJ whole genome shotgun (WGS) entry which is preliminary data.</text>
</comment>
<feature type="compositionally biased region" description="Basic and acidic residues" evidence="1">
    <location>
        <begin position="13"/>
        <end position="25"/>
    </location>
</feature>
<dbReference type="Pfam" id="PF20079">
    <property type="entry name" value="DUF6474"/>
    <property type="match status" value="1"/>
</dbReference>
<proteinExistence type="predicted"/>
<gene>
    <name evidence="2" type="ORF">FGL95_09330</name>
</gene>
<protein>
    <submittedName>
        <fullName evidence="2">Uncharacterized protein</fullName>
    </submittedName>
</protein>
<dbReference type="InterPro" id="IPR045522">
    <property type="entry name" value="DUF6474"/>
</dbReference>
<keyword evidence="3" id="KW-1185">Reference proteome</keyword>
<feature type="region of interest" description="Disordered" evidence="1">
    <location>
        <begin position="1"/>
        <end position="25"/>
    </location>
</feature>
<reference evidence="2 3" key="1">
    <citation type="submission" date="2019-05" db="EMBL/GenBank/DDBJ databases">
        <authorList>
            <person name="Lee S.D."/>
        </authorList>
    </citation>
    <scope>NUCLEOTIDE SEQUENCE [LARGE SCALE GENOMIC DNA]</scope>
    <source>
        <strain evidence="2 3">YC2-7</strain>
    </source>
</reference>
<dbReference type="EMBL" id="VCQU01000003">
    <property type="protein sequence ID" value="NMN95231.1"/>
    <property type="molecule type" value="Genomic_DNA"/>
</dbReference>
<feature type="compositionally biased region" description="Basic residues" evidence="1">
    <location>
        <begin position="1"/>
        <end position="12"/>
    </location>
</feature>
<evidence type="ECO:0000313" key="2">
    <source>
        <dbReference type="EMBL" id="NMN95231.1"/>
    </source>
</evidence>
<name>A0A848KA14_9NOCA</name>
<sequence length="213" mass="23180">MGLFKKSKRRSTRKAEAKALKHKAKVEAKLGSKTDRKRLRAETREQRKVNKAQIAALKSEVKVNEKLAEKAARDPFSVASVKKYLGVARVLAPVLAPIAYRGATFARGKLDTRRAQQLGVGVEQLGQFSGHGARLSARIANAESSVSEISAKSAKDAETGKFAQATRDRLTDLTTAIHAAEQLPPPRRRAAHLAISKELEGIEADLLARLGVR</sequence>
<reference evidence="2 3" key="2">
    <citation type="submission" date="2020-06" db="EMBL/GenBank/DDBJ databases">
        <title>Antribacter stalactiti gen. nov., sp. nov., a new member of the family Nacardiaceae isolated from a cave.</title>
        <authorList>
            <person name="Kim I.S."/>
        </authorList>
    </citation>
    <scope>NUCLEOTIDE SEQUENCE [LARGE SCALE GENOMIC DNA]</scope>
    <source>
        <strain evidence="2 3">YC2-7</strain>
    </source>
</reference>
<dbReference type="Proteomes" id="UP000535543">
    <property type="component" value="Unassembled WGS sequence"/>
</dbReference>
<accession>A0A848KA14</accession>
<dbReference type="RefSeq" id="WP_169585986.1">
    <property type="nucleotide sequence ID" value="NZ_VCQU01000003.1"/>
</dbReference>
<dbReference type="AlphaFoldDB" id="A0A848KA14"/>
<evidence type="ECO:0000313" key="3">
    <source>
        <dbReference type="Proteomes" id="UP000535543"/>
    </source>
</evidence>